<keyword evidence="1" id="KW-0472">Membrane</keyword>
<evidence type="ECO:0000313" key="3">
    <source>
        <dbReference type="Proteomes" id="UP000298663"/>
    </source>
</evidence>
<proteinExistence type="predicted"/>
<feature type="transmembrane region" description="Helical" evidence="1">
    <location>
        <begin position="110"/>
        <end position="132"/>
    </location>
</feature>
<keyword evidence="1" id="KW-0812">Transmembrane</keyword>
<comment type="caution">
    <text evidence="2">The sequence shown here is derived from an EMBL/GenBank/DDBJ whole genome shotgun (WGS) entry which is preliminary data.</text>
</comment>
<dbReference type="EMBL" id="AZBU02000010">
    <property type="protein sequence ID" value="TKR62019.1"/>
    <property type="molecule type" value="Genomic_DNA"/>
</dbReference>
<gene>
    <name evidence="2" type="ORF">L596_026036</name>
</gene>
<dbReference type="OrthoDB" id="1732493at2759"/>
<sequence>MIRGEAILKGDSEIDQLFRIFQLFGTPTDEVERYLRTAALQHALPEVANEDNRRRSPRLGIRGDQFSDGHVRYEPEEQSYSEVVSRSRIPEFDGDRPARRGQVREESHEMIFYVYFIFVLTCSMVLCLFKLLTCKRFCFRHGFGDRFVY</sequence>
<reference evidence="2 3" key="1">
    <citation type="journal article" date="2015" name="Genome Biol.">
        <title>Comparative genomics of Steinernema reveals deeply conserved gene regulatory networks.</title>
        <authorList>
            <person name="Dillman A.R."/>
            <person name="Macchietto M."/>
            <person name="Porter C.F."/>
            <person name="Rogers A."/>
            <person name="Williams B."/>
            <person name="Antoshechkin I."/>
            <person name="Lee M.M."/>
            <person name="Goodwin Z."/>
            <person name="Lu X."/>
            <person name="Lewis E.E."/>
            <person name="Goodrich-Blair H."/>
            <person name="Stock S.P."/>
            <person name="Adams B.J."/>
            <person name="Sternberg P.W."/>
            <person name="Mortazavi A."/>
        </authorList>
    </citation>
    <scope>NUCLEOTIDE SEQUENCE [LARGE SCALE GENOMIC DNA]</scope>
    <source>
        <strain evidence="2 3">ALL</strain>
    </source>
</reference>
<keyword evidence="3" id="KW-1185">Reference proteome</keyword>
<evidence type="ECO:0000256" key="1">
    <source>
        <dbReference type="SAM" id="Phobius"/>
    </source>
</evidence>
<evidence type="ECO:0000313" key="2">
    <source>
        <dbReference type="EMBL" id="TKR62019.1"/>
    </source>
</evidence>
<protein>
    <submittedName>
        <fullName evidence="2">Uncharacterized protein</fullName>
    </submittedName>
</protein>
<accession>A0A4U5M059</accession>
<dbReference type="AlphaFoldDB" id="A0A4U5M059"/>
<organism evidence="2 3">
    <name type="scientific">Steinernema carpocapsae</name>
    <name type="common">Entomopathogenic nematode</name>
    <dbReference type="NCBI Taxonomy" id="34508"/>
    <lineage>
        <taxon>Eukaryota</taxon>
        <taxon>Metazoa</taxon>
        <taxon>Ecdysozoa</taxon>
        <taxon>Nematoda</taxon>
        <taxon>Chromadorea</taxon>
        <taxon>Rhabditida</taxon>
        <taxon>Tylenchina</taxon>
        <taxon>Panagrolaimomorpha</taxon>
        <taxon>Strongyloidoidea</taxon>
        <taxon>Steinernematidae</taxon>
        <taxon>Steinernema</taxon>
    </lineage>
</organism>
<reference evidence="2 3" key="2">
    <citation type="journal article" date="2019" name="G3 (Bethesda)">
        <title>Hybrid Assembly of the Genome of the Entomopathogenic Nematode Steinernema carpocapsae Identifies the X-Chromosome.</title>
        <authorList>
            <person name="Serra L."/>
            <person name="Macchietto M."/>
            <person name="Macias-Munoz A."/>
            <person name="McGill C.J."/>
            <person name="Rodriguez I.M."/>
            <person name="Rodriguez B."/>
            <person name="Murad R."/>
            <person name="Mortazavi A."/>
        </authorList>
    </citation>
    <scope>NUCLEOTIDE SEQUENCE [LARGE SCALE GENOMIC DNA]</scope>
    <source>
        <strain evidence="2 3">ALL</strain>
    </source>
</reference>
<keyword evidence="1" id="KW-1133">Transmembrane helix</keyword>
<dbReference type="Proteomes" id="UP000298663">
    <property type="component" value="Unassembled WGS sequence"/>
</dbReference>
<name>A0A4U5M059_STECR</name>